<dbReference type="SUPFAM" id="SSF55031">
    <property type="entry name" value="Bacterial exopeptidase dimerisation domain"/>
    <property type="match status" value="1"/>
</dbReference>
<dbReference type="Pfam" id="PF07687">
    <property type="entry name" value="M20_dimer"/>
    <property type="match status" value="1"/>
</dbReference>
<dbReference type="InterPro" id="IPR017439">
    <property type="entry name" value="Amidohydrolase"/>
</dbReference>
<dbReference type="EMBL" id="JMKI01000035">
    <property type="protein sequence ID" value="KEJ92118.1"/>
    <property type="molecule type" value="Genomic_DNA"/>
</dbReference>
<keyword evidence="1" id="KW-0464">Manganese</keyword>
<dbReference type="eggNOG" id="COG1473">
    <property type="taxonomic scope" value="Bacteria"/>
</dbReference>
<feature type="domain" description="Peptidase M20 dimerisation" evidence="2">
    <location>
        <begin position="194"/>
        <end position="286"/>
    </location>
</feature>
<name>A0A073IP42_9BACT</name>
<protein>
    <recommendedName>
        <fullName evidence="2">Peptidase M20 dimerisation domain-containing protein</fullName>
    </recommendedName>
</protein>
<organism evidence="3 4">
    <name type="scientific">Synergistes jonesii</name>
    <dbReference type="NCBI Taxonomy" id="2754"/>
    <lineage>
        <taxon>Bacteria</taxon>
        <taxon>Thermotogati</taxon>
        <taxon>Synergistota</taxon>
        <taxon>Synergistia</taxon>
        <taxon>Synergistales</taxon>
        <taxon>Synergistaceae</taxon>
        <taxon>Synergistes</taxon>
    </lineage>
</organism>
<feature type="binding site" evidence="1">
    <location>
        <position position="106"/>
    </location>
    <ligand>
        <name>Mn(2+)</name>
        <dbReference type="ChEBI" id="CHEBI:29035"/>
        <label>2</label>
    </ligand>
</feature>
<evidence type="ECO:0000313" key="4">
    <source>
        <dbReference type="Proteomes" id="UP000027665"/>
    </source>
</evidence>
<feature type="binding site" evidence="1">
    <location>
        <position position="140"/>
    </location>
    <ligand>
        <name>Mn(2+)</name>
        <dbReference type="ChEBI" id="CHEBI:29035"/>
        <label>2</label>
    </ligand>
</feature>
<comment type="caution">
    <text evidence="3">The sequence shown here is derived from an EMBL/GenBank/DDBJ whole genome shotgun (WGS) entry which is preliminary data.</text>
</comment>
<dbReference type="NCBIfam" id="TIGR01891">
    <property type="entry name" value="amidohydrolases"/>
    <property type="match status" value="1"/>
</dbReference>
<dbReference type="InterPro" id="IPR036264">
    <property type="entry name" value="Bact_exopeptidase_dim_dom"/>
</dbReference>
<feature type="binding site" evidence="1">
    <location>
        <position position="104"/>
    </location>
    <ligand>
        <name>Mn(2+)</name>
        <dbReference type="ChEBI" id="CHEBI:29035"/>
        <label>2</label>
    </ligand>
</feature>
<dbReference type="InterPro" id="IPR011650">
    <property type="entry name" value="Peptidase_M20_dimer"/>
</dbReference>
<dbReference type="Pfam" id="PF01546">
    <property type="entry name" value="Peptidase_M20"/>
    <property type="match status" value="1"/>
</dbReference>
<proteinExistence type="predicted"/>
<keyword evidence="1" id="KW-0479">Metal-binding</keyword>
<reference evidence="3 4" key="1">
    <citation type="submission" date="2014-04" db="EMBL/GenBank/DDBJ databases">
        <title>Draft Genome Sequence of Synergistes jonesii.</title>
        <authorList>
            <person name="Coil D.A."/>
            <person name="Eisen J.A."/>
            <person name="Holland-Moritz H.E."/>
        </authorList>
    </citation>
    <scope>NUCLEOTIDE SEQUENCE [LARGE SCALE GENOMIC DNA]</scope>
    <source>
        <strain evidence="3 4">78-1</strain>
    </source>
</reference>
<dbReference type="InterPro" id="IPR002933">
    <property type="entry name" value="Peptidase_M20"/>
</dbReference>
<evidence type="ECO:0000259" key="2">
    <source>
        <dbReference type="Pfam" id="PF07687"/>
    </source>
</evidence>
<dbReference type="PANTHER" id="PTHR11014">
    <property type="entry name" value="PEPTIDASE M20 FAMILY MEMBER"/>
    <property type="match status" value="1"/>
</dbReference>
<dbReference type="GO" id="GO:0046872">
    <property type="term" value="F:metal ion binding"/>
    <property type="evidence" value="ECO:0007669"/>
    <property type="project" value="UniProtKB-KW"/>
</dbReference>
<dbReference type="Proteomes" id="UP000027665">
    <property type="component" value="Unassembled WGS sequence"/>
</dbReference>
<evidence type="ECO:0000313" key="3">
    <source>
        <dbReference type="EMBL" id="KEJ92118.1"/>
    </source>
</evidence>
<keyword evidence="4" id="KW-1185">Reference proteome</keyword>
<feature type="binding site" evidence="1">
    <location>
        <position position="370"/>
    </location>
    <ligand>
        <name>Mn(2+)</name>
        <dbReference type="ChEBI" id="CHEBI:29035"/>
        <label>2</label>
    </ligand>
</feature>
<dbReference type="SUPFAM" id="SSF53187">
    <property type="entry name" value="Zn-dependent exopeptidases"/>
    <property type="match status" value="1"/>
</dbReference>
<dbReference type="PANTHER" id="PTHR11014:SF63">
    <property type="entry name" value="METALLOPEPTIDASE, PUTATIVE (AFU_ORTHOLOGUE AFUA_6G09600)-RELATED"/>
    <property type="match status" value="1"/>
</dbReference>
<gene>
    <name evidence="3" type="ORF">EH55_05695</name>
</gene>
<dbReference type="Gene3D" id="3.40.630.10">
    <property type="entry name" value="Zn peptidases"/>
    <property type="match status" value="1"/>
</dbReference>
<comment type="cofactor">
    <cofactor evidence="1">
        <name>Mn(2+)</name>
        <dbReference type="ChEBI" id="CHEBI:29035"/>
    </cofactor>
    <text evidence="1">The Mn(2+) ion enhances activity.</text>
</comment>
<sequence length="396" mass="42847">MTSEKIKAQISLYADRIVSFRRQLHMHPETGFETKETEAYIKQFLIAEGIDVLESTVGVLGMIRGGCAGDGRCSALRADIDALPLAEENDVAYRSQVEGKMHACGHDGHTAMLMGAAHVLHQNRHELCGDVVLLFQPAEEGPFPGGAKIMLEDLESLGLAKNIRAISALHLTTEYSCGKIAVGYGSMMASTDEFDIEIIGVGGHVGLPHRTVDALSVAAKFITGMESFMSKRIDPFDSSVFAVGMLNAGSARNIIPEKASISGGVRCQREETRAFVLEGAEKLLKALCSCSGASYKMNIRRGLPVLINDTEKSRQMELCARELVGADNVIQLKYSNMGAEDFAFLAEKIPAVFVWIGARNEEKGFTNMMHSPRFDIDEGALSVGASLLCKAAVSIR</sequence>
<dbReference type="GO" id="GO:0016787">
    <property type="term" value="F:hydrolase activity"/>
    <property type="evidence" value="ECO:0007669"/>
    <property type="project" value="InterPro"/>
</dbReference>
<accession>A0A073IP42</accession>
<evidence type="ECO:0000256" key="1">
    <source>
        <dbReference type="PIRSR" id="PIRSR005962-1"/>
    </source>
</evidence>
<dbReference type="AlphaFoldDB" id="A0A073IP42"/>
<dbReference type="Gene3D" id="3.30.70.360">
    <property type="match status" value="1"/>
</dbReference>
<dbReference type="PIRSF" id="PIRSF005962">
    <property type="entry name" value="Pept_M20D_amidohydro"/>
    <property type="match status" value="1"/>
</dbReference>
<feature type="binding site" evidence="1">
    <location>
        <position position="170"/>
    </location>
    <ligand>
        <name>Mn(2+)</name>
        <dbReference type="ChEBI" id="CHEBI:29035"/>
        <label>2</label>
    </ligand>
</feature>